<dbReference type="eggNOG" id="ENOG502RDU8">
    <property type="taxonomic scope" value="Eukaryota"/>
</dbReference>
<dbReference type="PANTHER" id="PTHR37273:SF1">
    <property type="entry name" value="ADL397C-AP"/>
    <property type="match status" value="1"/>
</dbReference>
<dbReference type="AlphaFoldDB" id="V5E449"/>
<dbReference type="Gene3D" id="2.30.110.10">
    <property type="entry name" value="Electron Transport, Fmn-binding Protein, Chain A"/>
    <property type="match status" value="1"/>
</dbReference>
<dbReference type="HOGENOM" id="CLU_056802_0_0_1"/>
<dbReference type="OrthoDB" id="2138282at2759"/>
<dbReference type="STRING" id="1365824.V5E449"/>
<dbReference type="PANTHER" id="PTHR37273">
    <property type="entry name" value="CHROMOSOME 8, WHOLE GENOME SHOTGUN SEQUENCE"/>
    <property type="match status" value="1"/>
</dbReference>
<dbReference type="EMBL" id="KI545893">
    <property type="protein sequence ID" value="EST04966.1"/>
    <property type="molecule type" value="Genomic_DNA"/>
</dbReference>
<dbReference type="GeneID" id="27421863"/>
<feature type="non-terminal residue" evidence="3">
    <location>
        <position position="1"/>
    </location>
</feature>
<name>V5E449_KALBG</name>
<dbReference type="InterPro" id="IPR012349">
    <property type="entry name" value="Split_barrel_FMN-bd"/>
</dbReference>
<protein>
    <recommendedName>
        <fullName evidence="2">CREG-like beta-barrel domain-containing protein</fullName>
    </recommendedName>
</protein>
<feature type="compositionally biased region" description="Basic and acidic residues" evidence="1">
    <location>
        <begin position="157"/>
        <end position="167"/>
    </location>
</feature>
<evidence type="ECO:0000313" key="4">
    <source>
        <dbReference type="Proteomes" id="UP000019377"/>
    </source>
</evidence>
<evidence type="ECO:0000256" key="1">
    <source>
        <dbReference type="SAM" id="MobiDB-lite"/>
    </source>
</evidence>
<keyword evidence="4" id="KW-1185">Reference proteome</keyword>
<evidence type="ECO:0000313" key="3">
    <source>
        <dbReference type="EMBL" id="EST04966.1"/>
    </source>
</evidence>
<dbReference type="InterPro" id="IPR055343">
    <property type="entry name" value="CREG_beta-barrel"/>
</dbReference>
<dbReference type="OMA" id="DASHWAP"/>
<evidence type="ECO:0000259" key="2">
    <source>
        <dbReference type="Pfam" id="PF13883"/>
    </source>
</evidence>
<organism evidence="3 4">
    <name type="scientific">Kalmanozyma brasiliensis (strain GHG001)</name>
    <name type="common">Yeast</name>
    <name type="synonym">Pseudozyma brasiliensis</name>
    <dbReference type="NCBI Taxonomy" id="1365824"/>
    <lineage>
        <taxon>Eukaryota</taxon>
        <taxon>Fungi</taxon>
        <taxon>Dikarya</taxon>
        <taxon>Basidiomycota</taxon>
        <taxon>Ustilaginomycotina</taxon>
        <taxon>Ustilaginomycetes</taxon>
        <taxon>Ustilaginales</taxon>
        <taxon>Ustilaginaceae</taxon>
        <taxon>Kalmanozyma</taxon>
    </lineage>
</organism>
<gene>
    <name evidence="3" type="ORF">PSEUBRA_SCAF7g04482</name>
</gene>
<feature type="non-terminal residue" evidence="3">
    <location>
        <position position="308"/>
    </location>
</feature>
<sequence>LVSRLQSSIIAYAGFLRNGPIHDLASTSGAEPIMIFLRPVSLWHCWDAVIVVLVLCSLVTHAWETKDQALSQAVKLVSGSENFGVSALSTTYPFDHPIADLAGHVITGPEYFAPCAATGSLLYLGLTISQTWRNVLNSKTKNATASIVSDIDPAVPDPRHTSKHHPDQWQGHRPSWRRGMPSKARVTLFGHFDVLNGTQYPHLADKALRCYLDHHPDASHWAPNATESPHIPFWATFNVDKVYWVGGFGDEHYIGWFTGEEWNAVWKDQHVRAQNPFAHKEGAASSAGSTSQVEESLEEEDRPLLAFQ</sequence>
<dbReference type="SUPFAM" id="SSF50475">
    <property type="entry name" value="FMN-binding split barrel"/>
    <property type="match status" value="1"/>
</dbReference>
<feature type="region of interest" description="Disordered" evidence="1">
    <location>
        <begin position="150"/>
        <end position="176"/>
    </location>
</feature>
<feature type="region of interest" description="Disordered" evidence="1">
    <location>
        <begin position="279"/>
        <end position="308"/>
    </location>
</feature>
<dbReference type="Proteomes" id="UP000019377">
    <property type="component" value="Unassembled WGS sequence"/>
</dbReference>
<accession>V5E449</accession>
<proteinExistence type="predicted"/>
<reference evidence="4" key="1">
    <citation type="journal article" date="2013" name="Genome Announc.">
        <title>Draft genome sequence of Pseudozyma brasiliensis sp. nov. strain GHG001, a high producer of endo-1,4-xylanase isolated from an insect pest of sugarcane.</title>
        <authorList>
            <person name="Oliveira J.V.D.C."/>
            <person name="dos Santos R.A.C."/>
            <person name="Borges T.A."/>
            <person name="Riano-Pachon D.M."/>
            <person name="Goldman G.H."/>
        </authorList>
    </citation>
    <scope>NUCLEOTIDE SEQUENCE [LARGE SCALE GENOMIC DNA]</scope>
    <source>
        <strain evidence="4">GHG001</strain>
    </source>
</reference>
<dbReference type="Pfam" id="PF13883">
    <property type="entry name" value="CREG_beta-barrel"/>
    <property type="match status" value="1"/>
</dbReference>
<feature type="domain" description="CREG-like beta-barrel" evidence="2">
    <location>
        <begin position="67"/>
        <end position="262"/>
    </location>
</feature>